<feature type="region of interest" description="Disordered" evidence="1">
    <location>
        <begin position="83"/>
        <end position="128"/>
    </location>
</feature>
<sequence length="212" mass="22994">MTHVYGDYGPCDRSGYVLDAGMSRYMISSFETYNSCDGQMAALNDDPNPVYYYGYTTEYVGDRANDNIGCIKVWDALWSGSPTAAANPDHEPGHGWSVEPGRPLPAPRAWRKSRKQRGRTPGSPGSRLVRSAGAIARSGGAIARSGGQLLDRGRGLVIGCRDLHYGRRPREAGRAGRRVDDSGWVKVPAGAPTWGVAGRVRQSVLQVRRKSA</sequence>
<evidence type="ECO:0000313" key="2">
    <source>
        <dbReference type="EMBL" id="SDC96635.1"/>
    </source>
</evidence>
<proteinExistence type="predicted"/>
<dbReference type="AlphaFoldDB" id="A0A1G6QXX0"/>
<gene>
    <name evidence="2" type="ORF">SAMN05216505_104280</name>
</gene>
<dbReference type="EMBL" id="FMZK01000004">
    <property type="protein sequence ID" value="SDC96635.1"/>
    <property type="molecule type" value="Genomic_DNA"/>
</dbReference>
<reference evidence="3" key="1">
    <citation type="submission" date="2016-10" db="EMBL/GenBank/DDBJ databases">
        <authorList>
            <person name="Varghese N."/>
            <person name="Submissions S."/>
        </authorList>
    </citation>
    <scope>NUCLEOTIDE SEQUENCE [LARGE SCALE GENOMIC DNA]</scope>
    <source>
        <strain evidence="3">CGMCC 4.3504</strain>
    </source>
</reference>
<organism evidence="2 3">
    <name type="scientific">Streptomyces prasinopilosus</name>
    <dbReference type="NCBI Taxonomy" id="67344"/>
    <lineage>
        <taxon>Bacteria</taxon>
        <taxon>Bacillati</taxon>
        <taxon>Actinomycetota</taxon>
        <taxon>Actinomycetes</taxon>
        <taxon>Kitasatosporales</taxon>
        <taxon>Streptomycetaceae</taxon>
        <taxon>Streptomyces</taxon>
    </lineage>
</organism>
<feature type="compositionally biased region" description="Basic residues" evidence="1">
    <location>
        <begin position="109"/>
        <end position="118"/>
    </location>
</feature>
<protein>
    <submittedName>
        <fullName evidence="2">Uncharacterized protein</fullName>
    </submittedName>
</protein>
<keyword evidence="3" id="KW-1185">Reference proteome</keyword>
<accession>A0A1G6QXX0</accession>
<name>A0A1G6QXX0_9ACTN</name>
<evidence type="ECO:0000313" key="3">
    <source>
        <dbReference type="Proteomes" id="UP000182100"/>
    </source>
</evidence>
<evidence type="ECO:0000256" key="1">
    <source>
        <dbReference type="SAM" id="MobiDB-lite"/>
    </source>
</evidence>
<dbReference type="Proteomes" id="UP000182100">
    <property type="component" value="Unassembled WGS sequence"/>
</dbReference>